<dbReference type="InterPro" id="IPR015422">
    <property type="entry name" value="PyrdxlP-dep_Trfase_small"/>
</dbReference>
<evidence type="ECO:0000313" key="5">
    <source>
        <dbReference type="EMBL" id="NEA25238.1"/>
    </source>
</evidence>
<keyword evidence="5" id="KW-0456">Lyase</keyword>
<dbReference type="NCBIfam" id="NF005915">
    <property type="entry name" value="PRK07908.1"/>
    <property type="match status" value="1"/>
</dbReference>
<dbReference type="InterPro" id="IPR004839">
    <property type="entry name" value="Aminotransferase_I/II_large"/>
</dbReference>
<dbReference type="GO" id="GO:0030170">
    <property type="term" value="F:pyridoxal phosphate binding"/>
    <property type="evidence" value="ECO:0007669"/>
    <property type="project" value="InterPro"/>
</dbReference>
<gene>
    <name evidence="5" type="ORF">G3I70_22535</name>
</gene>
<dbReference type="Proteomes" id="UP000475532">
    <property type="component" value="Unassembled WGS sequence"/>
</dbReference>
<keyword evidence="3" id="KW-0808">Transferase</keyword>
<feature type="domain" description="Aminotransferase class I/classII large" evidence="4">
    <location>
        <begin position="21"/>
        <end position="330"/>
    </location>
</feature>
<dbReference type="CDD" id="cd00609">
    <property type="entry name" value="AAT_like"/>
    <property type="match status" value="1"/>
</dbReference>
<evidence type="ECO:0000259" key="4">
    <source>
        <dbReference type="Pfam" id="PF00155"/>
    </source>
</evidence>
<evidence type="ECO:0000313" key="6">
    <source>
        <dbReference type="Proteomes" id="UP000475532"/>
    </source>
</evidence>
<comment type="similarity">
    <text evidence="3">Belongs to the class-I pyridoxal-phosphate-dependent aminotransferase family.</text>
</comment>
<dbReference type="GO" id="GO:0008483">
    <property type="term" value="F:transaminase activity"/>
    <property type="evidence" value="ECO:0007669"/>
    <property type="project" value="UniProtKB-KW"/>
</dbReference>
<comment type="cofactor">
    <cofactor evidence="1 3">
        <name>pyridoxal 5'-phosphate</name>
        <dbReference type="ChEBI" id="CHEBI:597326"/>
    </cofactor>
</comment>
<keyword evidence="2" id="KW-0663">Pyridoxal phosphate</keyword>
<dbReference type="RefSeq" id="WP_163059028.1">
    <property type="nucleotide sequence ID" value="NZ_JAAGLI010000571.1"/>
</dbReference>
<dbReference type="InterPro" id="IPR015421">
    <property type="entry name" value="PyrdxlP-dep_Trfase_major"/>
</dbReference>
<dbReference type="InterPro" id="IPR015424">
    <property type="entry name" value="PyrdxlP-dep_Trfase"/>
</dbReference>
<dbReference type="Pfam" id="PF00155">
    <property type="entry name" value="Aminotran_1_2"/>
    <property type="match status" value="1"/>
</dbReference>
<name>A0A6L9QJF7_9ACTN</name>
<reference evidence="5 6" key="1">
    <citation type="submission" date="2020-01" db="EMBL/GenBank/DDBJ databases">
        <title>Insect and environment-associated Actinomycetes.</title>
        <authorList>
            <person name="Currrie C."/>
            <person name="Chevrette M."/>
            <person name="Carlson C."/>
            <person name="Stubbendieck R."/>
            <person name="Wendt-Pienkowski E."/>
        </authorList>
    </citation>
    <scope>NUCLEOTIDE SEQUENCE [LARGE SCALE GENOMIC DNA]</scope>
    <source>
        <strain evidence="5 6">SID10258</strain>
    </source>
</reference>
<dbReference type="PANTHER" id="PTHR42885:SF1">
    <property type="entry name" value="THREONINE-PHOSPHATE DECARBOXYLASE"/>
    <property type="match status" value="1"/>
</dbReference>
<dbReference type="EC" id="2.6.1.-" evidence="3"/>
<keyword evidence="3" id="KW-0032">Aminotransferase</keyword>
<evidence type="ECO:0000256" key="1">
    <source>
        <dbReference type="ARBA" id="ARBA00001933"/>
    </source>
</evidence>
<sequence>MNVDLRHHGDAEVGGGLADFAVNVRTGMPPQWLAERIRASVADLAAYPDPRPARRAVARRHGRSVEEVLLTAGAAEAFVLLARVLAPRRAVVVHPQFTEPEAALRAAGHEVERVILSKDFTLDPGLVPEDADLVVVGNPTNPTSVLHPSEAVAALARPGRTVVVDEAFMDVVPGEPESLASRLPTGVVVIRSLTKTWGLAGLRAGYVLADPHLVGRLAEAQPLWAVSTPALVAVEACSSPEAVAEAEAWAVELGNERDRLAAELTGRGLYVVPEARASFLCLCVPDALGIRALLRQRGYAVRRGDTFPGLGSDWLRIAVRDRPANDRLLGVLGELGI</sequence>
<dbReference type="AlphaFoldDB" id="A0A6L9QJF7"/>
<dbReference type="PROSITE" id="PS00105">
    <property type="entry name" value="AA_TRANSFER_CLASS_1"/>
    <property type="match status" value="1"/>
</dbReference>
<evidence type="ECO:0000256" key="3">
    <source>
        <dbReference type="RuleBase" id="RU000481"/>
    </source>
</evidence>
<accession>A0A6L9QJF7</accession>
<dbReference type="GO" id="GO:0016829">
    <property type="term" value="F:lyase activity"/>
    <property type="evidence" value="ECO:0007669"/>
    <property type="project" value="UniProtKB-KW"/>
</dbReference>
<protein>
    <recommendedName>
        <fullName evidence="3">Aminotransferase</fullName>
        <ecNumber evidence="3">2.6.1.-</ecNumber>
    </recommendedName>
</protein>
<evidence type="ECO:0000256" key="2">
    <source>
        <dbReference type="ARBA" id="ARBA00022898"/>
    </source>
</evidence>
<dbReference type="Gene3D" id="3.90.1150.10">
    <property type="entry name" value="Aspartate Aminotransferase, domain 1"/>
    <property type="match status" value="1"/>
</dbReference>
<dbReference type="Gene3D" id="3.40.640.10">
    <property type="entry name" value="Type I PLP-dependent aspartate aminotransferase-like (Major domain)"/>
    <property type="match status" value="1"/>
</dbReference>
<dbReference type="SUPFAM" id="SSF53383">
    <property type="entry name" value="PLP-dependent transferases"/>
    <property type="match status" value="1"/>
</dbReference>
<dbReference type="PANTHER" id="PTHR42885">
    <property type="entry name" value="HISTIDINOL-PHOSPHATE AMINOTRANSFERASE-RELATED"/>
    <property type="match status" value="1"/>
</dbReference>
<dbReference type="EMBL" id="JAAGLI010000571">
    <property type="protein sequence ID" value="NEA25238.1"/>
    <property type="molecule type" value="Genomic_DNA"/>
</dbReference>
<proteinExistence type="inferred from homology"/>
<organism evidence="5 6">
    <name type="scientific">Actinomadura bangladeshensis</name>
    <dbReference type="NCBI Taxonomy" id="453573"/>
    <lineage>
        <taxon>Bacteria</taxon>
        <taxon>Bacillati</taxon>
        <taxon>Actinomycetota</taxon>
        <taxon>Actinomycetes</taxon>
        <taxon>Streptosporangiales</taxon>
        <taxon>Thermomonosporaceae</taxon>
        <taxon>Actinomadura</taxon>
    </lineage>
</organism>
<dbReference type="InterPro" id="IPR004838">
    <property type="entry name" value="NHTrfase_class1_PyrdxlP-BS"/>
</dbReference>
<comment type="caution">
    <text evidence="5">The sequence shown here is derived from an EMBL/GenBank/DDBJ whole genome shotgun (WGS) entry which is preliminary data.</text>
</comment>